<reference evidence="3" key="3">
    <citation type="submission" date="2025-08" db="UniProtKB">
        <authorList>
            <consortium name="RefSeq"/>
        </authorList>
    </citation>
    <scope>IDENTIFICATION</scope>
    <source>
        <strain evidence="3">NI907</strain>
    </source>
</reference>
<accession>A0A6P8B7A7</accession>
<dbReference type="RefSeq" id="XP_030983106.1">
    <property type="nucleotide sequence ID" value="XM_031126161.1"/>
</dbReference>
<feature type="region of interest" description="Disordered" evidence="1">
    <location>
        <begin position="116"/>
        <end position="257"/>
    </location>
</feature>
<feature type="compositionally biased region" description="Basic and acidic residues" evidence="1">
    <location>
        <begin position="231"/>
        <end position="255"/>
    </location>
</feature>
<evidence type="ECO:0000256" key="1">
    <source>
        <dbReference type="SAM" id="MobiDB-lite"/>
    </source>
</evidence>
<organism evidence="2 3">
    <name type="scientific">Pyricularia grisea</name>
    <name type="common">Crabgrass-specific blast fungus</name>
    <name type="synonym">Magnaporthe grisea</name>
    <dbReference type="NCBI Taxonomy" id="148305"/>
    <lineage>
        <taxon>Eukaryota</taxon>
        <taxon>Fungi</taxon>
        <taxon>Dikarya</taxon>
        <taxon>Ascomycota</taxon>
        <taxon>Pezizomycotina</taxon>
        <taxon>Sordariomycetes</taxon>
        <taxon>Sordariomycetidae</taxon>
        <taxon>Magnaporthales</taxon>
        <taxon>Pyriculariaceae</taxon>
        <taxon>Pyricularia</taxon>
    </lineage>
</organism>
<reference evidence="2 3" key="1">
    <citation type="journal article" date="2019" name="Mol. Biol. Evol.">
        <title>Blast fungal genomes show frequent chromosomal changes, gene gains and losses, and effector gene turnover.</title>
        <authorList>
            <person name="Gomez Luciano L.B."/>
            <person name="Jason Tsai I."/>
            <person name="Chuma I."/>
            <person name="Tosa Y."/>
            <person name="Chen Y.H."/>
            <person name="Li J.Y."/>
            <person name="Li M.Y."/>
            <person name="Jade Lu M.Y."/>
            <person name="Nakayashiki H."/>
            <person name="Li W.H."/>
        </authorList>
    </citation>
    <scope>NUCLEOTIDE SEQUENCE [LARGE SCALE GENOMIC DNA]</scope>
    <source>
        <strain evidence="2 3">NI907</strain>
    </source>
</reference>
<evidence type="ECO:0000313" key="2">
    <source>
        <dbReference type="Proteomes" id="UP000515153"/>
    </source>
</evidence>
<protein>
    <submittedName>
        <fullName evidence="3">Uncharacterized protein</fullName>
    </submittedName>
</protein>
<name>A0A6P8B7A7_PYRGI</name>
<reference evidence="3" key="2">
    <citation type="submission" date="2019-10" db="EMBL/GenBank/DDBJ databases">
        <authorList>
            <consortium name="NCBI Genome Project"/>
        </authorList>
    </citation>
    <scope>NUCLEOTIDE SEQUENCE</scope>
    <source>
        <strain evidence="3">NI907</strain>
    </source>
</reference>
<keyword evidence="2" id="KW-1185">Reference proteome</keyword>
<dbReference type="AlphaFoldDB" id="A0A6P8B7A7"/>
<sequence length="850" mass="86884">MRMGTFLRGAIFPRLWHLFRQEEAAVVRPRRRQGLFGVEDAAALARRHGRAPVLFRIAAAAAATALRALPLGDGPAASRSLLVSAVVGVAPRGVGGLHGLGDARDAPGHVEVEPVEHHADGRDAGEGEAYGEGELEGHDLGGAQGDARNLAEAGQYGGDGEGLEELVGDGAGQGHAERGRVDVPGQDGQDAGAHHGQPRVGPVQSDGGQAKDDGQQAEDGVGVAEVVLSRPGHDDAKDEDDYEHRRDDVGVHDADPLGGFARQRQVRRCHAGQDVAGGLETQGQREHGDEDYDGKDDCFGERLGFLDDKGDYLEVVDLDAIYGSVCVTVKSGLDSCAVDVIKVPAVLEVHGTVGDDLFDGVGDVLVKPEFGDGVAALDDVHYVDRDGTAADQTHADQHDAADTLALQQVQDGLGSVGDGVGVDDGRQVEARPGEDDVVTALQFRGSSVARVKQRPRGDGTVVDAGYVESFGELLGDELGSHHDTLAADALSEPGTGTAERVVEGDGLVGERGRDDGGAVHHGLDAAHHGDGVTGALEETPGEALHDVADLEPRERLLERAVDVKVHGQASTAAVEAAGHGLGEAEAKGAGHVGGRGALRRLNVAHAGVAQVEALGGAAADAVGEHACHLRQRLSAQELGDVEAVAQVEGLVGVEVAGHGVGQGEAECAHHVRGLGSGGRRGAGGIAHLQTLGGAGAQTVGKSKGYLSQALPAEERGDIEAAHVEALAGVEVASHGVGQAEAKGAHHVRGLGSGGRRGAGGVAHLQTLGGARTQSIGESQGYLGQALPAEDRGDVEAAHVEGGFSTFTHGAGDRVREPESQGPHGVYYLATTGGLQLGTVPEVQPLGGTVS</sequence>
<feature type="region of interest" description="Disordered" evidence="1">
    <location>
        <begin position="511"/>
        <end position="530"/>
    </location>
</feature>
<feature type="region of interest" description="Disordered" evidence="1">
    <location>
        <begin position="274"/>
        <end position="293"/>
    </location>
</feature>
<proteinExistence type="predicted"/>
<gene>
    <name evidence="3" type="ORF">PgNI_06134</name>
</gene>
<dbReference type="Proteomes" id="UP000515153">
    <property type="component" value="Chromosome I"/>
</dbReference>
<dbReference type="KEGG" id="pgri:PgNI_06134"/>
<feature type="compositionally biased region" description="Basic and acidic residues" evidence="1">
    <location>
        <begin position="116"/>
        <end position="125"/>
    </location>
</feature>
<dbReference type="GeneID" id="41961070"/>
<evidence type="ECO:0000313" key="3">
    <source>
        <dbReference type="RefSeq" id="XP_030983106.1"/>
    </source>
</evidence>